<dbReference type="PROSITE" id="PS00213">
    <property type="entry name" value="LIPOCALIN"/>
    <property type="match status" value="1"/>
</dbReference>
<evidence type="ECO:0000259" key="6">
    <source>
        <dbReference type="Pfam" id="PF00061"/>
    </source>
</evidence>
<feature type="domain" description="Lipocalin/cytosolic fatty-acid binding" evidence="6">
    <location>
        <begin position="40"/>
        <end position="184"/>
    </location>
</feature>
<dbReference type="InterPro" id="IPR000566">
    <property type="entry name" value="Lipocln_cytosolic_FA-bd_dom"/>
</dbReference>
<dbReference type="EMBL" id="JARQZJ010000001">
    <property type="protein sequence ID" value="KAK9869293.1"/>
    <property type="molecule type" value="Genomic_DNA"/>
</dbReference>
<evidence type="ECO:0000256" key="1">
    <source>
        <dbReference type="ARBA" id="ARBA00006889"/>
    </source>
</evidence>
<dbReference type="Gene3D" id="2.40.128.20">
    <property type="match status" value="1"/>
</dbReference>
<evidence type="ECO:0000256" key="4">
    <source>
        <dbReference type="PIRSR" id="PIRSR036893-51"/>
    </source>
</evidence>
<dbReference type="GO" id="GO:0005737">
    <property type="term" value="C:cytoplasm"/>
    <property type="evidence" value="ECO:0007669"/>
    <property type="project" value="TreeGrafter"/>
</dbReference>
<dbReference type="GO" id="GO:0031409">
    <property type="term" value="F:pigment binding"/>
    <property type="evidence" value="ECO:0007669"/>
    <property type="project" value="InterPro"/>
</dbReference>
<dbReference type="Pfam" id="PF00061">
    <property type="entry name" value="Lipocalin"/>
    <property type="match status" value="1"/>
</dbReference>
<feature type="binding site" evidence="4">
    <location>
        <position position="113"/>
    </location>
    <ligand>
        <name>substrate</name>
    </ligand>
</feature>
<dbReference type="PRINTS" id="PR01273">
    <property type="entry name" value="INVTBRTCOLOR"/>
</dbReference>
<dbReference type="Proteomes" id="UP001431783">
    <property type="component" value="Unassembled WGS sequence"/>
</dbReference>
<keyword evidence="2" id="KW-1015">Disulfide bond</keyword>
<proteinExistence type="inferred from homology"/>
<feature type="signal peptide" evidence="3">
    <location>
        <begin position="1"/>
        <end position="17"/>
    </location>
</feature>
<accession>A0AAW1TLA3</accession>
<dbReference type="GO" id="GO:0000302">
    <property type="term" value="P:response to reactive oxygen species"/>
    <property type="evidence" value="ECO:0007669"/>
    <property type="project" value="TreeGrafter"/>
</dbReference>
<dbReference type="GO" id="GO:0006629">
    <property type="term" value="P:lipid metabolic process"/>
    <property type="evidence" value="ECO:0007669"/>
    <property type="project" value="TreeGrafter"/>
</dbReference>
<dbReference type="InterPro" id="IPR022272">
    <property type="entry name" value="Lipocalin_CS"/>
</dbReference>
<organism evidence="7 8">
    <name type="scientific">Henosepilachna vigintioctopunctata</name>
    <dbReference type="NCBI Taxonomy" id="420089"/>
    <lineage>
        <taxon>Eukaryota</taxon>
        <taxon>Metazoa</taxon>
        <taxon>Ecdysozoa</taxon>
        <taxon>Arthropoda</taxon>
        <taxon>Hexapoda</taxon>
        <taxon>Insecta</taxon>
        <taxon>Pterygota</taxon>
        <taxon>Neoptera</taxon>
        <taxon>Endopterygota</taxon>
        <taxon>Coleoptera</taxon>
        <taxon>Polyphaga</taxon>
        <taxon>Cucujiformia</taxon>
        <taxon>Coccinelloidea</taxon>
        <taxon>Coccinellidae</taxon>
        <taxon>Epilachninae</taxon>
        <taxon>Epilachnini</taxon>
        <taxon>Henosepilachna</taxon>
    </lineage>
</organism>
<evidence type="ECO:0000256" key="5">
    <source>
        <dbReference type="RuleBase" id="RU003695"/>
    </source>
</evidence>
<name>A0AAW1TLA3_9CUCU</name>
<dbReference type="SUPFAM" id="SSF50814">
    <property type="entry name" value="Lipocalins"/>
    <property type="match status" value="1"/>
</dbReference>
<evidence type="ECO:0000313" key="8">
    <source>
        <dbReference type="Proteomes" id="UP001431783"/>
    </source>
</evidence>
<keyword evidence="3" id="KW-0732">Signal</keyword>
<protein>
    <recommendedName>
        <fullName evidence="6">Lipocalin/cytosolic fatty-acid binding domain-containing protein</fullName>
    </recommendedName>
</protein>
<gene>
    <name evidence="7" type="ORF">WA026_003046</name>
</gene>
<dbReference type="InterPro" id="IPR003057">
    <property type="entry name" value="Invtbrt_color"/>
</dbReference>
<dbReference type="PANTHER" id="PTHR10612">
    <property type="entry name" value="APOLIPOPROTEIN D"/>
    <property type="match status" value="1"/>
</dbReference>
<dbReference type="InterPro" id="IPR012674">
    <property type="entry name" value="Calycin"/>
</dbReference>
<evidence type="ECO:0000256" key="3">
    <source>
        <dbReference type="PIRNR" id="PIRNR036893"/>
    </source>
</evidence>
<keyword evidence="8" id="KW-1185">Reference proteome</keyword>
<evidence type="ECO:0000256" key="2">
    <source>
        <dbReference type="ARBA" id="ARBA00023157"/>
    </source>
</evidence>
<feature type="chain" id="PRO_5043115562" description="Lipocalin/cytosolic fatty-acid binding domain-containing protein" evidence="3">
    <location>
        <begin position="18"/>
        <end position="186"/>
    </location>
</feature>
<dbReference type="InterPro" id="IPR022271">
    <property type="entry name" value="Lipocalin_ApoD"/>
</dbReference>
<dbReference type="AlphaFoldDB" id="A0AAW1TLA3"/>
<evidence type="ECO:0000313" key="7">
    <source>
        <dbReference type="EMBL" id="KAK9869293.1"/>
    </source>
</evidence>
<comment type="similarity">
    <text evidence="1 3 5">Belongs to the calycin superfamily. Lipocalin family.</text>
</comment>
<sequence length="186" mass="21086">MFQYVTVFALFLCGINSQTVREGKCPDVPVQENFSLIKFAGAWYEAERSPIEFEEGGSCTTHTLTPVSKVTYHEVISQLLRESGQTRLIDGTATLSGKLDEAKFTVNLNIGPQSRTTPYFILETDNNKYASMWSCSQIDANSYAEFAIIMTRSRNPSKKILKKARNVYDRNNISRNEFKKVDQNNC</sequence>
<dbReference type="PIRSF" id="PIRSF036893">
    <property type="entry name" value="Lipocalin_ApoD"/>
    <property type="match status" value="1"/>
</dbReference>
<dbReference type="PANTHER" id="PTHR10612:SF34">
    <property type="entry name" value="APOLIPOPROTEIN D"/>
    <property type="match status" value="1"/>
</dbReference>
<reference evidence="7 8" key="1">
    <citation type="submission" date="2023-03" db="EMBL/GenBank/DDBJ databases">
        <title>Genome insight into feeding habits of ladybird beetles.</title>
        <authorList>
            <person name="Li H.-S."/>
            <person name="Huang Y.-H."/>
            <person name="Pang H."/>
        </authorList>
    </citation>
    <scope>NUCLEOTIDE SEQUENCE [LARGE SCALE GENOMIC DNA]</scope>
    <source>
        <strain evidence="7">SYSU_2023b</strain>
        <tissue evidence="7">Whole body</tissue>
    </source>
</reference>
<comment type="caution">
    <text evidence="7">The sequence shown here is derived from an EMBL/GenBank/DDBJ whole genome shotgun (WGS) entry which is preliminary data.</text>
</comment>